<dbReference type="AlphaFoldDB" id="A0AAW6VIF8"/>
<reference evidence="1" key="2">
    <citation type="submission" date="2023-02" db="EMBL/GenBank/DDBJ databases">
        <authorList>
            <person name="Concha-Toloza M."/>
            <person name="Lopez-Cantillo M."/>
            <person name="Molina-Mora J."/>
            <person name="Collado L."/>
        </authorList>
    </citation>
    <scope>NUCLEOTIDE SEQUENCE</scope>
    <source>
        <strain evidence="1">FR1p153A2</strain>
    </source>
</reference>
<evidence type="ECO:0000313" key="2">
    <source>
        <dbReference type="Proteomes" id="UP001237501"/>
    </source>
</evidence>
<organism evidence="1 2">
    <name type="scientific">Aliarcobacter butzleri</name>
    <dbReference type="NCBI Taxonomy" id="28197"/>
    <lineage>
        <taxon>Bacteria</taxon>
        <taxon>Pseudomonadati</taxon>
        <taxon>Campylobacterota</taxon>
        <taxon>Epsilonproteobacteria</taxon>
        <taxon>Campylobacterales</taxon>
        <taxon>Arcobacteraceae</taxon>
        <taxon>Aliarcobacter</taxon>
    </lineage>
</organism>
<gene>
    <name evidence="1" type="ORF">PT517_07395</name>
</gene>
<dbReference type="RefSeq" id="WP_264297911.1">
    <property type="nucleotide sequence ID" value="NZ_CABVSN010000040.1"/>
</dbReference>
<name>A0AAW6VIF8_9BACT</name>
<accession>A0AAW6VIF8</accession>
<sequence length="44" mass="5086">MSDQKINGEYLEKGIYFEAKPLIDGFRNIYHTYLVYRDGNGKAG</sequence>
<dbReference type="EMBL" id="JAQTJK010000007">
    <property type="protein sequence ID" value="MDK2041601.1"/>
    <property type="molecule type" value="Genomic_DNA"/>
</dbReference>
<reference evidence="1" key="1">
    <citation type="journal article" date="2023" name="Antibiotics">
        <title>Genomic Characterization of Antibiotic-Resistant Campylobacterales Isolated from Chilean Poultry Meat.</title>
        <authorList>
            <person name="Concha-Toloza M."/>
            <person name="Lopez-Cantillo M."/>
            <person name="Molina-Mora J.A."/>
            <person name="Collado L."/>
        </authorList>
    </citation>
    <scope>NUCLEOTIDE SEQUENCE</scope>
    <source>
        <strain evidence="1">FR1p153A2</strain>
    </source>
</reference>
<proteinExistence type="predicted"/>
<comment type="caution">
    <text evidence="1">The sequence shown here is derived from an EMBL/GenBank/DDBJ whole genome shotgun (WGS) entry which is preliminary data.</text>
</comment>
<dbReference type="Proteomes" id="UP001237501">
    <property type="component" value="Unassembled WGS sequence"/>
</dbReference>
<evidence type="ECO:0000313" key="1">
    <source>
        <dbReference type="EMBL" id="MDK2041601.1"/>
    </source>
</evidence>
<protein>
    <submittedName>
        <fullName evidence="1">Uncharacterized protein</fullName>
    </submittedName>
</protein>